<evidence type="ECO:0000313" key="10">
    <source>
        <dbReference type="Proteomes" id="UP000503840"/>
    </source>
</evidence>
<feature type="compositionally biased region" description="Low complexity" evidence="6">
    <location>
        <begin position="222"/>
        <end position="234"/>
    </location>
</feature>
<name>A0A7J0BN46_9BACT</name>
<protein>
    <recommendedName>
        <fullName evidence="2 5">Basal-body rod modification protein FlgD</fullName>
    </recommendedName>
</protein>
<evidence type="ECO:0000256" key="3">
    <source>
        <dbReference type="ARBA" id="ARBA00022795"/>
    </source>
</evidence>
<evidence type="ECO:0000256" key="2">
    <source>
        <dbReference type="ARBA" id="ARBA00016013"/>
    </source>
</evidence>
<comment type="caution">
    <text evidence="9">The sequence shown here is derived from an EMBL/GenBank/DDBJ whole genome shotgun (WGS) entry which is preliminary data.</text>
</comment>
<dbReference type="Pfam" id="PF13860">
    <property type="entry name" value="FlgD_ig"/>
    <property type="match status" value="1"/>
</dbReference>
<dbReference type="AlphaFoldDB" id="A0A7J0BN46"/>
<feature type="domain" description="FlgD/Vpr Ig-like" evidence="7">
    <location>
        <begin position="109"/>
        <end position="177"/>
    </location>
</feature>
<evidence type="ECO:0000256" key="6">
    <source>
        <dbReference type="SAM" id="MobiDB-lite"/>
    </source>
</evidence>
<evidence type="ECO:0000256" key="4">
    <source>
        <dbReference type="ARBA" id="ARBA00024746"/>
    </source>
</evidence>
<dbReference type="EMBL" id="BLVO01000016">
    <property type="protein sequence ID" value="GFM35079.1"/>
    <property type="molecule type" value="Genomic_DNA"/>
</dbReference>
<organism evidence="9 10">
    <name type="scientific">Desulfovibrio subterraneus</name>
    <dbReference type="NCBI Taxonomy" id="2718620"/>
    <lineage>
        <taxon>Bacteria</taxon>
        <taxon>Pseudomonadati</taxon>
        <taxon>Thermodesulfobacteriota</taxon>
        <taxon>Desulfovibrionia</taxon>
        <taxon>Desulfovibrionales</taxon>
        <taxon>Desulfovibrionaceae</taxon>
        <taxon>Desulfovibrio</taxon>
    </lineage>
</organism>
<proteinExistence type="inferred from homology"/>
<accession>A0A7J0BN46</accession>
<reference evidence="9 10" key="1">
    <citation type="submission" date="2020-05" db="EMBL/GenBank/DDBJ databases">
        <title>Draft genome sequence of Desulfovibrio sp. strain HN2T.</title>
        <authorList>
            <person name="Ueno A."/>
            <person name="Tamazawa S."/>
            <person name="Tamamura S."/>
            <person name="Murakami T."/>
            <person name="Kiyama T."/>
            <person name="Inomata H."/>
            <person name="Amano Y."/>
            <person name="Miyakawa K."/>
            <person name="Tamaki H."/>
            <person name="Naganuma T."/>
            <person name="Kaneko K."/>
        </authorList>
    </citation>
    <scope>NUCLEOTIDE SEQUENCE [LARGE SCALE GENOMIC DNA]</scope>
    <source>
        <strain evidence="9 10">HN2</strain>
    </source>
</reference>
<dbReference type="Gene3D" id="2.30.30.910">
    <property type="match status" value="1"/>
</dbReference>
<comment type="function">
    <text evidence="4 5">Required for flagellar hook formation. May act as a scaffolding protein.</text>
</comment>
<feature type="domain" description="FlgD Tudor-like" evidence="8">
    <location>
        <begin position="86"/>
        <end position="217"/>
    </location>
</feature>
<evidence type="ECO:0000259" key="8">
    <source>
        <dbReference type="Pfam" id="PF13861"/>
    </source>
</evidence>
<dbReference type="InterPro" id="IPR025965">
    <property type="entry name" value="FlgD/Vpr_Ig-like"/>
</dbReference>
<dbReference type="Pfam" id="PF03963">
    <property type="entry name" value="FlgD"/>
    <property type="match status" value="1"/>
</dbReference>
<evidence type="ECO:0000259" key="7">
    <source>
        <dbReference type="Pfam" id="PF13860"/>
    </source>
</evidence>
<keyword evidence="10" id="KW-1185">Reference proteome</keyword>
<comment type="similarity">
    <text evidence="1 5">Belongs to the FlgD family.</text>
</comment>
<feature type="region of interest" description="Disordered" evidence="6">
    <location>
        <begin position="222"/>
        <end position="243"/>
    </location>
</feature>
<evidence type="ECO:0000313" key="9">
    <source>
        <dbReference type="EMBL" id="GFM35079.1"/>
    </source>
</evidence>
<dbReference type="InterPro" id="IPR025963">
    <property type="entry name" value="FLgD_Tudor"/>
</dbReference>
<sequence>MSYIDATTYNNASYAATTESASSELGQADFLTLLLAQMQNQDPLNPVEDAEMIAELAQFSSLEELQTMNESMTSAISALSMLTVNSAVSYIGKEIVAAGYSISKSDSGCTDVYLTPASDCESIKAHIYNEDGDVVATVDLGSAEGGEETTFTWNGLKTNGSKAANGTYTVGFEAYDADGESVYVASEVSGTVTGISSSNGTTVLELGDGRTVELMYVSKIVGSSGSSDSGSGSSDSEDSETLQ</sequence>
<gene>
    <name evidence="9" type="primary">flgD_2</name>
    <name evidence="9" type="ORF">DSM101010T_34440</name>
</gene>
<evidence type="ECO:0000256" key="5">
    <source>
        <dbReference type="RuleBase" id="RU362076"/>
    </source>
</evidence>
<dbReference type="RefSeq" id="WP_174406712.1">
    <property type="nucleotide sequence ID" value="NZ_BLVO01000016.1"/>
</dbReference>
<keyword evidence="3 5" id="KW-1005">Bacterial flagellum biogenesis</keyword>
<dbReference type="Gene3D" id="2.60.40.4070">
    <property type="match status" value="1"/>
</dbReference>
<dbReference type="Proteomes" id="UP000503840">
    <property type="component" value="Unassembled WGS sequence"/>
</dbReference>
<dbReference type="GO" id="GO:0044781">
    <property type="term" value="P:bacterial-type flagellum organization"/>
    <property type="evidence" value="ECO:0007669"/>
    <property type="project" value="UniProtKB-UniRule"/>
</dbReference>
<dbReference type="InterPro" id="IPR005648">
    <property type="entry name" value="FlgD"/>
</dbReference>
<dbReference type="Pfam" id="PF13861">
    <property type="entry name" value="FLgD_tudor"/>
    <property type="match status" value="1"/>
</dbReference>
<evidence type="ECO:0000256" key="1">
    <source>
        <dbReference type="ARBA" id="ARBA00010577"/>
    </source>
</evidence>